<accession>A0A519BMK6</accession>
<dbReference type="GO" id="GO:0002143">
    <property type="term" value="P:tRNA wobble position uridine thiolation"/>
    <property type="evidence" value="ECO:0007669"/>
    <property type="project" value="InterPro"/>
</dbReference>
<keyword evidence="1" id="KW-0808">Transferase</keyword>
<dbReference type="Gene3D" id="3.40.1260.10">
    <property type="entry name" value="DsrEFH-like"/>
    <property type="match status" value="1"/>
</dbReference>
<dbReference type="Proteomes" id="UP000319296">
    <property type="component" value="Unassembled WGS sequence"/>
</dbReference>
<dbReference type="AlphaFoldDB" id="A0A519BMK6"/>
<dbReference type="InterPro" id="IPR027396">
    <property type="entry name" value="DsrEFH-like"/>
</dbReference>
<organism evidence="1 2">
    <name type="scientific">Candidatus Acididesulfobacter diazotrophicus</name>
    <dbReference type="NCBI Taxonomy" id="2597226"/>
    <lineage>
        <taxon>Bacteria</taxon>
        <taxon>Deltaproteobacteria</taxon>
        <taxon>Candidatus Acidulodesulfobacterales</taxon>
        <taxon>Candidatus Acididesulfobacter</taxon>
    </lineage>
</organism>
<comment type="caution">
    <text evidence="1">The sequence shown here is derived from an EMBL/GenBank/DDBJ whole genome shotgun (WGS) entry which is preliminary data.</text>
</comment>
<dbReference type="GO" id="GO:0016740">
    <property type="term" value="F:transferase activity"/>
    <property type="evidence" value="ECO:0007669"/>
    <property type="project" value="UniProtKB-KW"/>
</dbReference>
<dbReference type="GO" id="GO:1990228">
    <property type="term" value="C:sulfurtransferase complex"/>
    <property type="evidence" value="ECO:0007669"/>
    <property type="project" value="TreeGrafter"/>
</dbReference>
<name>A0A519BMK6_9DELT</name>
<dbReference type="SUPFAM" id="SSF75169">
    <property type="entry name" value="DsrEFH-like"/>
    <property type="match status" value="1"/>
</dbReference>
<evidence type="ECO:0000313" key="1">
    <source>
        <dbReference type="EMBL" id="RZD18485.1"/>
    </source>
</evidence>
<dbReference type="Pfam" id="PF04077">
    <property type="entry name" value="DsrH"/>
    <property type="match status" value="1"/>
</dbReference>
<dbReference type="InterPro" id="IPR007215">
    <property type="entry name" value="Sulphur_relay_TusB/DsrH"/>
</dbReference>
<dbReference type="NCBIfam" id="TIGR03011">
    <property type="entry name" value="sulf_tusB_dsrH"/>
    <property type="match status" value="1"/>
</dbReference>
<sequence length="99" mass="10976">MLNIVKKSPYETSSLSSCLKYIKKGDVILFTEDGIYAVKKGGMFEKHVSDASQTCSIYYLSPDTEARGIKSDEIISLAKPVDYQGFVDLAIDSPKSITW</sequence>
<reference evidence="1 2" key="1">
    <citation type="journal article" date="2019" name="ISME J.">
        <title>Insights into ecological role of a new deltaproteobacterial order Candidatus Acidulodesulfobacterales by metagenomics and metatranscriptomics.</title>
        <authorList>
            <person name="Tan S."/>
            <person name="Liu J."/>
            <person name="Fang Y."/>
            <person name="Hedlund B.P."/>
            <person name="Lian Z.H."/>
            <person name="Huang L.Y."/>
            <person name="Li J.T."/>
            <person name="Huang L.N."/>
            <person name="Li W.J."/>
            <person name="Jiang H.C."/>
            <person name="Dong H.L."/>
            <person name="Shu W.S."/>
        </authorList>
    </citation>
    <scope>NUCLEOTIDE SEQUENCE [LARGE SCALE GENOMIC DNA]</scope>
    <source>
        <strain evidence="1">AP1</strain>
    </source>
</reference>
<dbReference type="EMBL" id="SGBB01000008">
    <property type="protein sequence ID" value="RZD18485.1"/>
    <property type="molecule type" value="Genomic_DNA"/>
</dbReference>
<protein>
    <submittedName>
        <fullName evidence="1">Sulfurtransferase complex subunit TusB</fullName>
    </submittedName>
</protein>
<dbReference type="PANTHER" id="PTHR37526">
    <property type="entry name" value="PROTEIN TUSB"/>
    <property type="match status" value="1"/>
</dbReference>
<evidence type="ECO:0000313" key="2">
    <source>
        <dbReference type="Proteomes" id="UP000319296"/>
    </source>
</evidence>
<proteinExistence type="predicted"/>
<gene>
    <name evidence="1" type="primary">dsrH</name>
    <name evidence="1" type="ORF">EVG15_05490</name>
</gene>
<dbReference type="PANTHER" id="PTHR37526:SF1">
    <property type="entry name" value="PROTEIN TUSB"/>
    <property type="match status" value="1"/>
</dbReference>